<keyword evidence="3" id="KW-0862">Zinc</keyword>
<evidence type="ECO:0000259" key="5">
    <source>
        <dbReference type="PROSITE" id="PS50865"/>
    </source>
</evidence>
<proteinExistence type="predicted"/>
<dbReference type="PROSITE" id="PS50865">
    <property type="entry name" value="ZF_MYND_2"/>
    <property type="match status" value="1"/>
</dbReference>
<protein>
    <recommendedName>
        <fullName evidence="5">MYND-type domain-containing protein</fullName>
    </recommendedName>
</protein>
<dbReference type="EMBL" id="JARKIB010000046">
    <property type="protein sequence ID" value="KAJ7756570.1"/>
    <property type="molecule type" value="Genomic_DNA"/>
</dbReference>
<evidence type="ECO:0000256" key="4">
    <source>
        <dbReference type="PROSITE-ProRule" id="PRU00134"/>
    </source>
</evidence>
<keyword evidence="7" id="KW-1185">Reference proteome</keyword>
<gene>
    <name evidence="6" type="ORF">B0H16DRAFT_1825926</name>
</gene>
<feature type="domain" description="MYND-type" evidence="5">
    <location>
        <begin position="282"/>
        <end position="336"/>
    </location>
</feature>
<dbReference type="Pfam" id="PF01753">
    <property type="entry name" value="zf-MYND"/>
    <property type="match status" value="1"/>
</dbReference>
<dbReference type="Gene3D" id="6.10.140.2220">
    <property type="match status" value="1"/>
</dbReference>
<evidence type="ECO:0000256" key="2">
    <source>
        <dbReference type="ARBA" id="ARBA00022771"/>
    </source>
</evidence>
<reference evidence="6" key="1">
    <citation type="submission" date="2023-03" db="EMBL/GenBank/DDBJ databases">
        <title>Massive genome expansion in bonnet fungi (Mycena s.s.) driven by repeated elements and novel gene families across ecological guilds.</title>
        <authorList>
            <consortium name="Lawrence Berkeley National Laboratory"/>
            <person name="Harder C.B."/>
            <person name="Miyauchi S."/>
            <person name="Viragh M."/>
            <person name="Kuo A."/>
            <person name="Thoen E."/>
            <person name="Andreopoulos B."/>
            <person name="Lu D."/>
            <person name="Skrede I."/>
            <person name="Drula E."/>
            <person name="Henrissat B."/>
            <person name="Morin E."/>
            <person name="Kohler A."/>
            <person name="Barry K."/>
            <person name="LaButti K."/>
            <person name="Morin E."/>
            <person name="Salamov A."/>
            <person name="Lipzen A."/>
            <person name="Mereny Z."/>
            <person name="Hegedus B."/>
            <person name="Baldrian P."/>
            <person name="Stursova M."/>
            <person name="Weitz H."/>
            <person name="Taylor A."/>
            <person name="Grigoriev I.V."/>
            <person name="Nagy L.G."/>
            <person name="Martin F."/>
            <person name="Kauserud H."/>
        </authorList>
    </citation>
    <scope>NUCLEOTIDE SEQUENCE</scope>
    <source>
        <strain evidence="6">CBHHK182m</strain>
    </source>
</reference>
<dbReference type="InterPro" id="IPR002893">
    <property type="entry name" value="Znf_MYND"/>
</dbReference>
<accession>A0AAD7J783</accession>
<dbReference type="AlphaFoldDB" id="A0AAD7J783"/>
<dbReference type="SUPFAM" id="SSF144232">
    <property type="entry name" value="HIT/MYND zinc finger-like"/>
    <property type="match status" value="1"/>
</dbReference>
<evidence type="ECO:0000256" key="3">
    <source>
        <dbReference type="ARBA" id="ARBA00022833"/>
    </source>
</evidence>
<sequence length="537" mass="61249">MPFESPHRALAQLIQNFDNLGLDGRKKTKEEKRPNKHTNRVAWNNHLEREISERYDSFSYNLQAFEDQPDLWWSLKAMDIKDMNQDIALLIREMMEQEGKLIAFALEDLVYGALEADWASLDAKKKNEIVLEGLYRGACYAPRDNSRISCPEMTIPGLAGDGEYSFINMLKRLVDHDLTGNRRVKELFIFSHPCTDHQFRHTDGASDTIKATLYLSVMLRDYYIVETLMGTLEAYASRYIPLARKFLTSSLAPKARSATETRKQDKRTFDAEFKASGQYVDNSRCKEEAAIAVYACYGFRLPKERDLLKSCGRCRLVRYCSQECAKNDWKSHKKFCGRESFDPALLVPTPEPPSYFIGCPDPAGGFIRTSALWRQIGYLSKPDSQFQDYHFNLAPDHTRSCRILYPPGAQIIFLVARRHAMADGSPAAVNKMFAILRDGCLRGDFNLTLQLISHQLETEYRVKIEGTAGVVGAVAFASPTKRELEEEREYRRQRIATAIFAPEEAGDGDVFTPPTLEQFEMGEALQQQLCPCCMHSR</sequence>
<comment type="caution">
    <text evidence="6">The sequence shown here is derived from an EMBL/GenBank/DDBJ whole genome shotgun (WGS) entry which is preliminary data.</text>
</comment>
<evidence type="ECO:0000313" key="7">
    <source>
        <dbReference type="Proteomes" id="UP001215598"/>
    </source>
</evidence>
<dbReference type="GO" id="GO:0008270">
    <property type="term" value="F:zinc ion binding"/>
    <property type="evidence" value="ECO:0007669"/>
    <property type="project" value="UniProtKB-KW"/>
</dbReference>
<dbReference type="Proteomes" id="UP001215598">
    <property type="component" value="Unassembled WGS sequence"/>
</dbReference>
<keyword evidence="2 4" id="KW-0863">Zinc-finger</keyword>
<organism evidence="6 7">
    <name type="scientific">Mycena metata</name>
    <dbReference type="NCBI Taxonomy" id="1033252"/>
    <lineage>
        <taxon>Eukaryota</taxon>
        <taxon>Fungi</taxon>
        <taxon>Dikarya</taxon>
        <taxon>Basidiomycota</taxon>
        <taxon>Agaricomycotina</taxon>
        <taxon>Agaricomycetes</taxon>
        <taxon>Agaricomycetidae</taxon>
        <taxon>Agaricales</taxon>
        <taxon>Marasmiineae</taxon>
        <taxon>Mycenaceae</taxon>
        <taxon>Mycena</taxon>
    </lineage>
</organism>
<keyword evidence="1" id="KW-0479">Metal-binding</keyword>
<evidence type="ECO:0000313" key="6">
    <source>
        <dbReference type="EMBL" id="KAJ7756570.1"/>
    </source>
</evidence>
<evidence type="ECO:0000256" key="1">
    <source>
        <dbReference type="ARBA" id="ARBA00022723"/>
    </source>
</evidence>
<name>A0AAD7J783_9AGAR</name>